<dbReference type="SUPFAM" id="SSF53098">
    <property type="entry name" value="Ribonuclease H-like"/>
    <property type="match status" value="1"/>
</dbReference>
<dbReference type="Proteomes" id="UP000062519">
    <property type="component" value="Chromosome 2"/>
</dbReference>
<dbReference type="InterPro" id="IPR036397">
    <property type="entry name" value="RNaseH_sf"/>
</dbReference>
<dbReference type="KEGG" id="buu:WS70_21800"/>
<proteinExistence type="inferred from homology"/>
<protein>
    <submittedName>
        <fullName evidence="3">Integrase</fullName>
    </submittedName>
</protein>
<dbReference type="GO" id="GO:0015074">
    <property type="term" value="P:DNA integration"/>
    <property type="evidence" value="ECO:0007669"/>
    <property type="project" value="InterPro"/>
</dbReference>
<dbReference type="Gene3D" id="3.30.420.10">
    <property type="entry name" value="Ribonuclease H-like superfamily/Ribonuclease H"/>
    <property type="match status" value="1"/>
</dbReference>
<dbReference type="InterPro" id="IPR012337">
    <property type="entry name" value="RNaseH-like_sf"/>
</dbReference>
<sequence>MSNRRFEVFEYRQVLARMRQGDSDRDIARAGLMGRKKLATIRQAALQHDWLTPTRPLPDDAVLAGMFGRNPQLPRTCVSTLEPFRELITQWFHADIQGTTIHSALQRNHGYSGSYSAVRRFLQALVVERGVPATTVLDFAPADAVQIDFGAGPQLLDAAGKPVKTWFFVATLCWSRHQYAELVLDQTVATWLACHRRAFDWWGGVPARTVIDNAKCAITRACMYDPEVQRSYAELAEGYGFKIDACPPRDPQKKGIVESGVKYIKKSFAPLREFRDLADANRQLREWIMSEAGNRLHGTTREQPLARFALERSLLAALPDVPPVLAEWTKVSVHRDCHVQFHKGLYSAPCKLVGQTLWLKATDTTVQLFREHELVAAHPRLHRPGARSTVRDHLPPEAQAWQMHDPQWCLAEAKRIGPACHAVILALFNDQVLVNLRGAQGILRLEAKVGAARLEAACQRAMSFSSPRYRTIKTILDKGLDQLAEPVQPDLIDVADTYARGGRFCRDLPSMMSH</sequence>
<feature type="domain" description="Integrase catalytic" evidence="2">
    <location>
        <begin position="137"/>
        <end position="312"/>
    </location>
</feature>
<dbReference type="InterPro" id="IPR054353">
    <property type="entry name" value="IstA-like_C"/>
</dbReference>
<evidence type="ECO:0000256" key="1">
    <source>
        <dbReference type="ARBA" id="ARBA00009277"/>
    </source>
</evidence>
<organism evidence="3 6">
    <name type="scientific">Burkholderia mayonis</name>
    <dbReference type="NCBI Taxonomy" id="1385591"/>
    <lineage>
        <taxon>Bacteria</taxon>
        <taxon>Pseudomonadati</taxon>
        <taxon>Pseudomonadota</taxon>
        <taxon>Betaproteobacteria</taxon>
        <taxon>Burkholderiales</taxon>
        <taxon>Burkholderiaceae</taxon>
        <taxon>Burkholderia</taxon>
        <taxon>pseudomallei group</taxon>
    </lineage>
</organism>
<evidence type="ECO:0000313" key="4">
    <source>
        <dbReference type="EMBL" id="AOJ05739.1"/>
    </source>
</evidence>
<dbReference type="PANTHER" id="PTHR35004:SF8">
    <property type="entry name" value="TRANSPOSASE RV3428C-RELATED"/>
    <property type="match status" value="1"/>
</dbReference>
<dbReference type="EMBL" id="CP013387">
    <property type="protein sequence ID" value="AOJ05765.1"/>
    <property type="molecule type" value="Genomic_DNA"/>
</dbReference>
<accession>A0A1B4FIQ2</accession>
<dbReference type="EMBL" id="CP013387">
    <property type="protein sequence ID" value="AOJ05739.1"/>
    <property type="molecule type" value="Genomic_DNA"/>
</dbReference>
<dbReference type="KEGG" id="buu:WS70_10600"/>
<dbReference type="GO" id="GO:0003676">
    <property type="term" value="F:nucleic acid binding"/>
    <property type="evidence" value="ECO:0007669"/>
    <property type="project" value="InterPro"/>
</dbReference>
<evidence type="ECO:0000313" key="3">
    <source>
        <dbReference type="EMBL" id="AOJ03566.1"/>
    </source>
</evidence>
<dbReference type="KEGG" id="buu:WS70_22870"/>
<evidence type="ECO:0000259" key="2">
    <source>
        <dbReference type="PROSITE" id="PS50994"/>
    </source>
</evidence>
<comment type="similarity">
    <text evidence="1">Belongs to the transposase IS21/IS408/IS1162 family.</text>
</comment>
<keyword evidence="6" id="KW-1185">Reference proteome</keyword>
<dbReference type="PANTHER" id="PTHR35004">
    <property type="entry name" value="TRANSPOSASE RV3428C-RELATED"/>
    <property type="match status" value="1"/>
</dbReference>
<dbReference type="PROSITE" id="PS50994">
    <property type="entry name" value="INTEGRASE"/>
    <property type="match status" value="1"/>
</dbReference>
<gene>
    <name evidence="3" type="ORF">WS70_10600</name>
    <name evidence="4" type="ORF">WS70_21800</name>
    <name evidence="5" type="ORF">WS70_22870</name>
</gene>
<dbReference type="Pfam" id="PF22483">
    <property type="entry name" value="Mu-transpos_C_2"/>
    <property type="match status" value="1"/>
</dbReference>
<dbReference type="AlphaFoldDB" id="A0A1B4FIQ2"/>
<dbReference type="EMBL" id="CP013386">
    <property type="protein sequence ID" value="AOJ03566.1"/>
    <property type="molecule type" value="Genomic_DNA"/>
</dbReference>
<evidence type="ECO:0000313" key="6">
    <source>
        <dbReference type="Proteomes" id="UP000062519"/>
    </source>
</evidence>
<dbReference type="NCBIfam" id="NF033546">
    <property type="entry name" value="transpos_IS21"/>
    <property type="match status" value="1"/>
</dbReference>
<dbReference type="InterPro" id="IPR001584">
    <property type="entry name" value="Integrase_cat-core"/>
</dbReference>
<dbReference type="Proteomes" id="UP000062519">
    <property type="component" value="Chromosome 1"/>
</dbReference>
<reference evidence="3 6" key="1">
    <citation type="submission" date="2015-12" db="EMBL/GenBank/DDBJ databases">
        <title>Diversity of Burkholderia near neighbor genomes.</title>
        <authorList>
            <person name="Sahl J."/>
            <person name="Wagner D."/>
            <person name="Keim P."/>
        </authorList>
    </citation>
    <scope>NUCLEOTIDE SEQUENCE [LARGE SCALE GENOMIC DNA]</scope>
    <source>
        <strain evidence="3 6">BDU6</strain>
    </source>
</reference>
<evidence type="ECO:0000313" key="5">
    <source>
        <dbReference type="EMBL" id="AOJ05765.1"/>
    </source>
</evidence>
<name>A0A1B4FIQ2_9BURK</name>